<dbReference type="InterPro" id="IPR011009">
    <property type="entry name" value="Kinase-like_dom_sf"/>
</dbReference>
<feature type="domain" description="AGC-kinase C-terminal" evidence="23">
    <location>
        <begin position="1233"/>
        <end position="1287"/>
    </location>
</feature>
<gene>
    <name evidence="24" type="ORF">FCC1311_084742</name>
</gene>
<reference evidence="24 25" key="1">
    <citation type="submission" date="2017-12" db="EMBL/GenBank/DDBJ databases">
        <title>Sequencing, de novo assembly and annotation of complete genome of a new Thraustochytrid species, strain FCC1311.</title>
        <authorList>
            <person name="Sedici K."/>
            <person name="Godart F."/>
            <person name="Aiese Cigliano R."/>
            <person name="Sanseverino W."/>
            <person name="Barakat M."/>
            <person name="Ortet P."/>
            <person name="Marechal E."/>
            <person name="Cagnac O."/>
            <person name="Amato A."/>
        </authorList>
    </citation>
    <scope>NUCLEOTIDE SEQUENCE [LARGE SCALE GENOMIC DNA]</scope>
</reference>
<dbReference type="InterPro" id="IPR014710">
    <property type="entry name" value="RmlC-like_jellyroll"/>
</dbReference>
<feature type="compositionally biased region" description="Polar residues" evidence="19">
    <location>
        <begin position="352"/>
        <end position="362"/>
    </location>
</feature>
<dbReference type="OrthoDB" id="63267at2759"/>
<feature type="compositionally biased region" description="Polar residues" evidence="19">
    <location>
        <begin position="428"/>
        <end position="437"/>
    </location>
</feature>
<dbReference type="GO" id="GO:0004692">
    <property type="term" value="F:cGMP-dependent protein kinase activity"/>
    <property type="evidence" value="ECO:0007669"/>
    <property type="project" value="UniProtKB-EC"/>
</dbReference>
<dbReference type="EC" id="2.7.11.12" evidence="3"/>
<feature type="binding site" evidence="18">
    <location>
        <position position="1003"/>
    </location>
    <ligand>
        <name>ATP</name>
        <dbReference type="ChEBI" id="CHEBI:30616"/>
    </ligand>
</feature>
<name>A0A2R5GPL6_9STRA</name>
<protein>
    <recommendedName>
        <fullName evidence="15">cGMP-dependent protein kinase</fullName>
        <ecNumber evidence="3">2.7.11.12</ecNumber>
    </recommendedName>
</protein>
<evidence type="ECO:0000256" key="13">
    <source>
        <dbReference type="ARBA" id="ARBA00022842"/>
    </source>
</evidence>
<evidence type="ECO:0000256" key="10">
    <source>
        <dbReference type="ARBA" id="ARBA00022741"/>
    </source>
</evidence>
<feature type="compositionally biased region" description="Basic and acidic residues" evidence="19">
    <location>
        <begin position="416"/>
        <end position="426"/>
    </location>
</feature>
<keyword evidence="11 24" id="KW-0418">Kinase</keyword>
<dbReference type="FunFam" id="1.10.510.10:FF:000048">
    <property type="entry name" value="Protein kinase C"/>
    <property type="match status" value="1"/>
</dbReference>
<evidence type="ECO:0000256" key="9">
    <source>
        <dbReference type="ARBA" id="ARBA00022723"/>
    </source>
</evidence>
<sequence>MMMDRAQLNASFNLPEGWYAEFDRSTRRVYFWNVHTKERTWVEPSRADVRNHGPRAALAGLHAHAGAASAAASKTASRVNRSTNDYASDGSYPSLSSPMAASCMISTQPEENLRLQSDRSSSSSSLGSNTASSNSTSGARSSLGRADYSDSRAHNVSHRHPGASAGVSASGMTFVSSPPTAVHPAASGSILPQNVSPSAAIAAGPSGSSDITSAATAAKGGNEHAMMSDDHKISHRTAGARELRPSSLSRMDLSDDNEDSNHKLKANEGPGQGPHASERPVSGRAEGEAMKHGETSPVAPIHKRQRATTDQSSNARSRDNLAGPAGHSGSDSSAPGRDKEISNAVEIKRSDSQASRTSTGSESPGMRMVSRKRSSGLEVASPPPPRKGNPDHASGKSTLSKGLYSSMSRITKKISFSRDKKRREGVITESSSSIDNGTDQHVEPTYHYKSEKVQELLIRKVQSVYLFQAHPHELLVKLVAMMSKEEVPAGHRLIQQGDRGDFFYIVEEGSFDILGKNDNGEEDNYGTIESEGYFGELALLYGQKRAVSIQAATDSIVWKLDRVGFRSMVQENTRHDIQEAKAALKSVPLLSALTDEQMDRCAEAVRFMEYPRGAQIIRKGEIGDVFYIISTGEVEVTDGMAVDDGMKHHQLVKLGTHACFGERALLKDEPRAANVVALTDVRCLVLDRHAFNTILGPLREVLDNNIRDSLFKQIELFRCLDIAEVEKVFSAFTLQTFAADEFIICQGEEASSFYVLRSGEAEVTQEVKVSETLSKTNRLSTLKVGDYFGEMALAEGSVREANVIARAPCECFVLDRNSFEALLGPADAILKRVIKTRRQENALKKRAIQEQHDLEVQAAKAVKARASRQEAAREEQRAQEEPLQPQDRAADPLRVDIGHVNQGRSPHADMDRAVVPGEDDDDDDVDVDDDGSSGATAMDIEPAGSMPQSSTPSVPPPPVDSPTSQQTNFRLFELQAVKTLGTGTFGRVQMVRHISTTKTFALKVQSKAQITRYRLQQNILNEKLILSGLRHPFIITLHQTFQDRDCLYMLLELVQGGELFSFLQNYGANLQPLHHKFYMACVVAAFAYLHPRDILYRDLKPENILIDTDGYLKLVDFGFAKHERNRAFTTCGTPDYFSPELVIGRGYGKGNDHWGIGILMYEVIAGYTPFSSPDDNQAEVCKRIVRQTLSFPEDCHDTEAKHLISGLLKKDPLQRLGCGVRGVTDIMTHPWFRQVNWQHLESKKIHAPWKPPVRSEVDCSMFDDYDENFQVIPYLETGPAAAWADNF</sequence>
<dbReference type="PROSITE" id="PS00889">
    <property type="entry name" value="CNMP_BINDING_2"/>
    <property type="match status" value="1"/>
</dbReference>
<dbReference type="GO" id="GO:0005524">
    <property type="term" value="F:ATP binding"/>
    <property type="evidence" value="ECO:0007669"/>
    <property type="project" value="UniProtKB-UniRule"/>
</dbReference>
<evidence type="ECO:0000259" key="20">
    <source>
        <dbReference type="PROSITE" id="PS50011"/>
    </source>
</evidence>
<evidence type="ECO:0000256" key="7">
    <source>
        <dbReference type="ARBA" id="ARBA00022553"/>
    </source>
</evidence>
<dbReference type="PROSITE" id="PS00107">
    <property type="entry name" value="PROTEIN_KINASE_ATP"/>
    <property type="match status" value="1"/>
</dbReference>
<dbReference type="InterPro" id="IPR001202">
    <property type="entry name" value="WW_dom"/>
</dbReference>
<dbReference type="InterPro" id="IPR008271">
    <property type="entry name" value="Ser/Thr_kinase_AS"/>
</dbReference>
<feature type="compositionally biased region" description="Polar residues" evidence="19">
    <location>
        <begin position="395"/>
        <end position="409"/>
    </location>
</feature>
<evidence type="ECO:0000256" key="15">
    <source>
        <dbReference type="ARBA" id="ARBA00024113"/>
    </source>
</evidence>
<dbReference type="FunFam" id="3.30.200.20:FF:000042">
    <property type="entry name" value="Aurora kinase A"/>
    <property type="match status" value="1"/>
</dbReference>
<dbReference type="SMART" id="SM00456">
    <property type="entry name" value="WW"/>
    <property type="match status" value="1"/>
</dbReference>
<keyword evidence="14" id="KW-0142">cGMP-binding</keyword>
<dbReference type="Proteomes" id="UP000241890">
    <property type="component" value="Unassembled WGS sequence"/>
</dbReference>
<keyword evidence="8" id="KW-0808">Transferase</keyword>
<keyword evidence="5" id="KW-0723">Serine/threonine-protein kinase</keyword>
<comment type="similarity">
    <text evidence="2">Belongs to the protein kinase superfamily. AGC Ser/Thr protein kinase family. cGMP subfamily.</text>
</comment>
<dbReference type="PROSITE" id="PS51285">
    <property type="entry name" value="AGC_KINASE_CTER"/>
    <property type="match status" value="1"/>
</dbReference>
<feature type="domain" description="Cyclic nucleotide-binding" evidence="22">
    <location>
        <begin position="589"/>
        <end position="712"/>
    </location>
</feature>
<feature type="region of interest" description="Disordered" evidence="19">
    <location>
        <begin position="109"/>
        <end position="171"/>
    </location>
</feature>
<evidence type="ECO:0000256" key="14">
    <source>
        <dbReference type="ARBA" id="ARBA00022992"/>
    </source>
</evidence>
<dbReference type="SUPFAM" id="SSF51045">
    <property type="entry name" value="WW domain"/>
    <property type="match status" value="1"/>
</dbReference>
<keyword evidence="25" id="KW-1185">Reference proteome</keyword>
<keyword evidence="9" id="KW-0479">Metal-binding</keyword>
<comment type="cofactor">
    <cofactor evidence="1">
        <name>Mg(2+)</name>
        <dbReference type="ChEBI" id="CHEBI:18420"/>
    </cofactor>
</comment>
<dbReference type="SUPFAM" id="SSF56112">
    <property type="entry name" value="Protein kinase-like (PK-like)"/>
    <property type="match status" value="1"/>
</dbReference>
<evidence type="ECO:0000256" key="5">
    <source>
        <dbReference type="ARBA" id="ARBA00022527"/>
    </source>
</evidence>
<dbReference type="PROSITE" id="PS00108">
    <property type="entry name" value="PROTEIN_KINASE_ST"/>
    <property type="match status" value="1"/>
</dbReference>
<organism evidence="24 25">
    <name type="scientific">Hondaea fermentalgiana</name>
    <dbReference type="NCBI Taxonomy" id="2315210"/>
    <lineage>
        <taxon>Eukaryota</taxon>
        <taxon>Sar</taxon>
        <taxon>Stramenopiles</taxon>
        <taxon>Bigyra</taxon>
        <taxon>Labyrinthulomycetes</taxon>
        <taxon>Thraustochytrida</taxon>
        <taxon>Thraustochytriidae</taxon>
        <taxon>Hondaea</taxon>
    </lineage>
</organism>
<feature type="compositionally biased region" description="Basic and acidic residues" evidence="19">
    <location>
        <begin position="867"/>
        <end position="880"/>
    </location>
</feature>
<feature type="region of interest" description="Disordered" evidence="19">
    <location>
        <begin position="860"/>
        <end position="965"/>
    </location>
</feature>
<dbReference type="InterPro" id="IPR018488">
    <property type="entry name" value="cNMP-bd_CS"/>
</dbReference>
<evidence type="ECO:0000256" key="12">
    <source>
        <dbReference type="ARBA" id="ARBA00022840"/>
    </source>
</evidence>
<feature type="compositionally biased region" description="Basic and acidic residues" evidence="19">
    <location>
        <begin position="285"/>
        <end position="294"/>
    </location>
</feature>
<dbReference type="GO" id="GO:0046872">
    <property type="term" value="F:metal ion binding"/>
    <property type="evidence" value="ECO:0007669"/>
    <property type="project" value="UniProtKB-KW"/>
</dbReference>
<dbReference type="PRINTS" id="PR00103">
    <property type="entry name" value="CAMPKINASE"/>
</dbReference>
<evidence type="ECO:0000256" key="6">
    <source>
        <dbReference type="ARBA" id="ARBA00022535"/>
    </source>
</evidence>
<keyword evidence="6" id="KW-0140">cGMP</keyword>
<dbReference type="InterPro" id="IPR017441">
    <property type="entry name" value="Protein_kinase_ATP_BS"/>
</dbReference>
<feature type="compositionally biased region" description="Basic and acidic residues" evidence="19">
    <location>
        <begin position="336"/>
        <end position="351"/>
    </location>
</feature>
<dbReference type="Gene3D" id="2.20.70.10">
    <property type="match status" value="1"/>
</dbReference>
<evidence type="ECO:0000256" key="1">
    <source>
        <dbReference type="ARBA" id="ARBA00001946"/>
    </source>
</evidence>
<dbReference type="PROSITE" id="PS50020">
    <property type="entry name" value="WW_DOMAIN_2"/>
    <property type="match status" value="1"/>
</dbReference>
<evidence type="ECO:0000256" key="8">
    <source>
        <dbReference type="ARBA" id="ARBA00022679"/>
    </source>
</evidence>
<feature type="domain" description="Cyclic nucleotide-binding" evidence="22">
    <location>
        <begin position="716"/>
        <end position="840"/>
    </location>
</feature>
<evidence type="ECO:0000259" key="21">
    <source>
        <dbReference type="PROSITE" id="PS50020"/>
    </source>
</evidence>
<dbReference type="InterPro" id="IPR036020">
    <property type="entry name" value="WW_dom_sf"/>
</dbReference>
<dbReference type="InterPro" id="IPR018490">
    <property type="entry name" value="cNMP-bd_dom_sf"/>
</dbReference>
<dbReference type="Gene3D" id="3.30.200.20">
    <property type="entry name" value="Phosphorylase Kinase, domain 1"/>
    <property type="match status" value="1"/>
</dbReference>
<keyword evidence="4" id="KW-0963">Cytoplasm</keyword>
<evidence type="ECO:0000313" key="24">
    <source>
        <dbReference type="EMBL" id="GBG32249.1"/>
    </source>
</evidence>
<dbReference type="CDD" id="cd00038">
    <property type="entry name" value="CAP_ED"/>
    <property type="match status" value="3"/>
</dbReference>
<feature type="compositionally biased region" description="Low complexity" evidence="19">
    <location>
        <begin position="119"/>
        <end position="143"/>
    </location>
</feature>
<dbReference type="Pfam" id="PF00069">
    <property type="entry name" value="Pkinase"/>
    <property type="match status" value="1"/>
</dbReference>
<keyword evidence="13" id="KW-0460">Magnesium</keyword>
<dbReference type="FunCoup" id="A0A2R5GPL6">
    <property type="interactions" value="1"/>
</dbReference>
<dbReference type="PANTHER" id="PTHR24353">
    <property type="entry name" value="CYCLIC NUCLEOTIDE-DEPENDENT PROTEIN KINASE"/>
    <property type="match status" value="1"/>
</dbReference>
<dbReference type="Gene3D" id="1.10.510.10">
    <property type="entry name" value="Transferase(Phosphotransferase) domain 1"/>
    <property type="match status" value="1"/>
</dbReference>
<dbReference type="SMART" id="SM00220">
    <property type="entry name" value="S_TKc"/>
    <property type="match status" value="1"/>
</dbReference>
<dbReference type="InterPro" id="IPR000595">
    <property type="entry name" value="cNMP-bd_dom"/>
</dbReference>
<dbReference type="Pfam" id="PF00397">
    <property type="entry name" value="WW"/>
    <property type="match status" value="1"/>
</dbReference>
<dbReference type="InterPro" id="IPR000961">
    <property type="entry name" value="AGC-kinase_C"/>
</dbReference>
<evidence type="ECO:0000256" key="19">
    <source>
        <dbReference type="SAM" id="MobiDB-lite"/>
    </source>
</evidence>
<dbReference type="PANTHER" id="PTHR24353:SF37">
    <property type="entry name" value="CAMP-DEPENDENT PROTEIN KINASE CATALYTIC SUBUNIT PRKX"/>
    <property type="match status" value="1"/>
</dbReference>
<dbReference type="SMART" id="SM00100">
    <property type="entry name" value="cNMP"/>
    <property type="match status" value="3"/>
</dbReference>
<evidence type="ECO:0000313" key="25">
    <source>
        <dbReference type="Proteomes" id="UP000241890"/>
    </source>
</evidence>
<feature type="compositionally biased region" description="Polar residues" evidence="19">
    <location>
        <begin position="74"/>
        <end position="91"/>
    </location>
</feature>
<dbReference type="GO" id="GO:0004691">
    <property type="term" value="F:cAMP-dependent protein kinase activity"/>
    <property type="evidence" value="ECO:0007669"/>
    <property type="project" value="TreeGrafter"/>
</dbReference>
<comment type="catalytic activity">
    <reaction evidence="16">
        <text>L-threonyl-[protein] + ATP = O-phospho-L-threonyl-[protein] + ADP + H(+)</text>
        <dbReference type="Rhea" id="RHEA:46608"/>
        <dbReference type="Rhea" id="RHEA-COMP:11060"/>
        <dbReference type="Rhea" id="RHEA-COMP:11605"/>
        <dbReference type="ChEBI" id="CHEBI:15378"/>
        <dbReference type="ChEBI" id="CHEBI:30013"/>
        <dbReference type="ChEBI" id="CHEBI:30616"/>
        <dbReference type="ChEBI" id="CHEBI:61977"/>
        <dbReference type="ChEBI" id="CHEBI:456216"/>
        <dbReference type="EC" id="2.7.11.12"/>
    </reaction>
</comment>
<dbReference type="PROSITE" id="PS50042">
    <property type="entry name" value="CNMP_BINDING_3"/>
    <property type="match status" value="3"/>
</dbReference>
<keyword evidence="12 18" id="KW-0067">ATP-binding</keyword>
<dbReference type="EMBL" id="BEYU01000119">
    <property type="protein sequence ID" value="GBG32249.1"/>
    <property type="molecule type" value="Genomic_DNA"/>
</dbReference>
<dbReference type="SUPFAM" id="SSF51206">
    <property type="entry name" value="cAMP-binding domain-like"/>
    <property type="match status" value="3"/>
</dbReference>
<evidence type="ECO:0000256" key="17">
    <source>
        <dbReference type="ARBA" id="ARBA00047462"/>
    </source>
</evidence>
<feature type="compositionally biased region" description="Acidic residues" evidence="19">
    <location>
        <begin position="917"/>
        <end position="931"/>
    </location>
</feature>
<feature type="domain" description="Protein kinase" evidence="20">
    <location>
        <begin position="974"/>
        <end position="1232"/>
    </location>
</feature>
<feature type="domain" description="WW" evidence="21">
    <location>
        <begin position="12"/>
        <end position="46"/>
    </location>
</feature>
<evidence type="ECO:0000256" key="11">
    <source>
        <dbReference type="ARBA" id="ARBA00022777"/>
    </source>
</evidence>
<comment type="catalytic activity">
    <reaction evidence="17">
        <text>L-seryl-[protein] + ATP = O-phospho-L-seryl-[protein] + ADP + H(+)</text>
        <dbReference type="Rhea" id="RHEA:17989"/>
        <dbReference type="Rhea" id="RHEA-COMP:9863"/>
        <dbReference type="Rhea" id="RHEA-COMP:11604"/>
        <dbReference type="ChEBI" id="CHEBI:15378"/>
        <dbReference type="ChEBI" id="CHEBI:29999"/>
        <dbReference type="ChEBI" id="CHEBI:30616"/>
        <dbReference type="ChEBI" id="CHEBI:83421"/>
        <dbReference type="ChEBI" id="CHEBI:456216"/>
        <dbReference type="EC" id="2.7.11.12"/>
    </reaction>
</comment>
<dbReference type="InterPro" id="IPR000719">
    <property type="entry name" value="Prot_kinase_dom"/>
</dbReference>
<dbReference type="Pfam" id="PF00027">
    <property type="entry name" value="cNMP_binding"/>
    <property type="match status" value="3"/>
</dbReference>
<evidence type="ECO:0000256" key="16">
    <source>
        <dbReference type="ARBA" id="ARBA00047298"/>
    </source>
</evidence>
<feature type="compositionally biased region" description="Basic and acidic residues" evidence="19">
    <location>
        <begin position="888"/>
        <end position="897"/>
    </location>
</feature>
<dbReference type="PROSITE" id="PS00888">
    <property type="entry name" value="CNMP_BINDING_1"/>
    <property type="match status" value="3"/>
</dbReference>
<evidence type="ECO:0000256" key="3">
    <source>
        <dbReference type="ARBA" id="ARBA00012428"/>
    </source>
</evidence>
<comment type="caution">
    <text evidence="24">The sequence shown here is derived from an EMBL/GenBank/DDBJ whole genome shotgun (WGS) entry which is preliminary data.</text>
</comment>
<keyword evidence="7" id="KW-0597">Phosphoprotein</keyword>
<evidence type="ECO:0000256" key="4">
    <source>
        <dbReference type="ARBA" id="ARBA00022490"/>
    </source>
</evidence>
<evidence type="ECO:0000259" key="22">
    <source>
        <dbReference type="PROSITE" id="PS50042"/>
    </source>
</evidence>
<evidence type="ECO:0000259" key="23">
    <source>
        <dbReference type="PROSITE" id="PS51285"/>
    </source>
</evidence>
<dbReference type="InParanoid" id="A0A2R5GPL6"/>
<evidence type="ECO:0000256" key="18">
    <source>
        <dbReference type="PROSITE-ProRule" id="PRU10141"/>
    </source>
</evidence>
<evidence type="ECO:0000256" key="2">
    <source>
        <dbReference type="ARBA" id="ARBA00006352"/>
    </source>
</evidence>
<keyword evidence="10 18" id="KW-0547">Nucleotide-binding</keyword>
<dbReference type="GO" id="GO:0030553">
    <property type="term" value="F:cGMP binding"/>
    <property type="evidence" value="ECO:0007669"/>
    <property type="project" value="UniProtKB-KW"/>
</dbReference>
<feature type="region of interest" description="Disordered" evidence="19">
    <location>
        <begin position="201"/>
        <end position="442"/>
    </location>
</feature>
<accession>A0A2R5GPL6</accession>
<dbReference type="SMART" id="SM00133">
    <property type="entry name" value="S_TK_X"/>
    <property type="match status" value="1"/>
</dbReference>
<feature type="domain" description="Cyclic nucleotide-binding" evidence="22">
    <location>
        <begin position="466"/>
        <end position="569"/>
    </location>
</feature>
<dbReference type="GO" id="GO:0005952">
    <property type="term" value="C:cAMP-dependent protein kinase complex"/>
    <property type="evidence" value="ECO:0007669"/>
    <property type="project" value="TreeGrafter"/>
</dbReference>
<dbReference type="Gene3D" id="2.60.120.10">
    <property type="entry name" value="Jelly Rolls"/>
    <property type="match status" value="3"/>
</dbReference>
<proteinExistence type="inferred from homology"/>
<feature type="region of interest" description="Disordered" evidence="19">
    <location>
        <begin position="71"/>
        <end position="91"/>
    </location>
</feature>
<dbReference type="PROSITE" id="PS50011">
    <property type="entry name" value="PROTEIN_KINASE_DOM"/>
    <property type="match status" value="1"/>
</dbReference>
<dbReference type="CDD" id="cd00201">
    <property type="entry name" value="WW"/>
    <property type="match status" value="1"/>
</dbReference>